<name>A0A0D8HHS3_9ACTN</name>
<organism evidence="1 2">
    <name type="scientific">Acidithrix ferrooxidans</name>
    <dbReference type="NCBI Taxonomy" id="1280514"/>
    <lineage>
        <taxon>Bacteria</taxon>
        <taxon>Bacillati</taxon>
        <taxon>Actinomycetota</taxon>
        <taxon>Acidimicrobiia</taxon>
        <taxon>Acidimicrobiales</taxon>
        <taxon>Acidimicrobiaceae</taxon>
        <taxon>Acidithrix</taxon>
    </lineage>
</organism>
<dbReference type="EMBL" id="JXYS01000044">
    <property type="protein sequence ID" value="KJF17394.1"/>
    <property type="molecule type" value="Genomic_DNA"/>
</dbReference>
<evidence type="ECO:0000313" key="2">
    <source>
        <dbReference type="Proteomes" id="UP000032360"/>
    </source>
</evidence>
<gene>
    <name evidence="1" type="ORF">AXFE_17470</name>
</gene>
<dbReference type="AlphaFoldDB" id="A0A0D8HHS3"/>
<sequence>MWPGGAIGSVIDGLNPMRFPGLNGVAKGF</sequence>
<evidence type="ECO:0000313" key="1">
    <source>
        <dbReference type="EMBL" id="KJF17394.1"/>
    </source>
</evidence>
<dbReference type="STRING" id="1280514.AXFE_17470"/>
<comment type="caution">
    <text evidence="1">The sequence shown here is derived from an EMBL/GenBank/DDBJ whole genome shotgun (WGS) entry which is preliminary data.</text>
</comment>
<reference evidence="1 2" key="1">
    <citation type="submission" date="2015-01" db="EMBL/GenBank/DDBJ databases">
        <title>Draft genome of the acidophilic iron oxidizer Acidithrix ferrooxidans strain Py-F3.</title>
        <authorList>
            <person name="Poehlein A."/>
            <person name="Eisen S."/>
            <person name="Schloemann M."/>
            <person name="Johnson B.D."/>
            <person name="Daniel R."/>
            <person name="Muehling M."/>
        </authorList>
    </citation>
    <scope>NUCLEOTIDE SEQUENCE [LARGE SCALE GENOMIC DNA]</scope>
    <source>
        <strain evidence="1 2">Py-F3</strain>
    </source>
</reference>
<dbReference type="Proteomes" id="UP000032360">
    <property type="component" value="Unassembled WGS sequence"/>
</dbReference>
<proteinExistence type="predicted"/>
<protein>
    <submittedName>
        <fullName evidence="1">Uncharacterized protein</fullName>
    </submittedName>
</protein>
<keyword evidence="2" id="KW-1185">Reference proteome</keyword>
<accession>A0A0D8HHS3</accession>